<dbReference type="Gene3D" id="2.40.50.180">
    <property type="entry name" value="CheA-289, Domain 4"/>
    <property type="match status" value="1"/>
</dbReference>
<dbReference type="RefSeq" id="WP_256397980.1">
    <property type="nucleotide sequence ID" value="NZ_JANHDJ010000028.1"/>
</dbReference>
<name>A0ABD6DDY9_9EURY</name>
<dbReference type="InterPro" id="IPR039315">
    <property type="entry name" value="CheW"/>
</dbReference>
<dbReference type="AlphaFoldDB" id="A0ABD6DDY9"/>
<dbReference type="PANTHER" id="PTHR22617">
    <property type="entry name" value="CHEMOTAXIS SENSOR HISTIDINE KINASE-RELATED"/>
    <property type="match status" value="1"/>
</dbReference>
<dbReference type="Pfam" id="PF01584">
    <property type="entry name" value="CheW"/>
    <property type="match status" value="1"/>
</dbReference>
<dbReference type="PROSITE" id="PS50851">
    <property type="entry name" value="CHEW"/>
    <property type="match status" value="1"/>
</dbReference>
<protein>
    <submittedName>
        <fullName evidence="2">Chemotaxis protein CheW</fullName>
    </submittedName>
</protein>
<keyword evidence="3" id="KW-1185">Reference proteome</keyword>
<feature type="domain" description="CheW-like" evidence="1">
    <location>
        <begin position="19"/>
        <end position="156"/>
    </location>
</feature>
<dbReference type="SUPFAM" id="SSF50341">
    <property type="entry name" value="CheW-like"/>
    <property type="match status" value="1"/>
</dbReference>
<accession>A0ABD6DDY9</accession>
<comment type="caution">
    <text evidence="2">The sequence shown here is derived from an EMBL/GenBank/DDBJ whole genome shotgun (WGS) entry which is preliminary data.</text>
</comment>
<sequence>MAQGDTTVTETKTTDSGDSTQILEFGLGSERYCVDINMIDEIVDAGQLTRIPNSPSHVEGVMDLRGRTTSIINPKTVFSIDQEGDRNRIIVFDPDTIGDQSTTGWIVDEVYQVSEIMPEDVDKTTTTDDDNVRGIVKDDNKFVVWVDPDIATETIE</sequence>
<dbReference type="EMBL" id="JBHUDM010000020">
    <property type="protein sequence ID" value="MFD1644035.1"/>
    <property type="molecule type" value="Genomic_DNA"/>
</dbReference>
<dbReference type="SMART" id="SM00260">
    <property type="entry name" value="CheW"/>
    <property type="match status" value="1"/>
</dbReference>
<gene>
    <name evidence="2" type="ORF">ACFSBW_19575</name>
</gene>
<organism evidence="2 3">
    <name type="scientific">Halohasta litorea</name>
    <dbReference type="NCBI Taxonomy" id="869891"/>
    <lineage>
        <taxon>Archaea</taxon>
        <taxon>Methanobacteriati</taxon>
        <taxon>Methanobacteriota</taxon>
        <taxon>Stenosarchaea group</taxon>
        <taxon>Halobacteria</taxon>
        <taxon>Halobacteriales</taxon>
        <taxon>Haloferacaceae</taxon>
        <taxon>Halohasta</taxon>
    </lineage>
</organism>
<dbReference type="PANTHER" id="PTHR22617:SF23">
    <property type="entry name" value="CHEMOTAXIS PROTEIN CHEW"/>
    <property type="match status" value="1"/>
</dbReference>
<reference evidence="2 3" key="1">
    <citation type="journal article" date="2019" name="Int. J. Syst. Evol. Microbiol.">
        <title>The Global Catalogue of Microorganisms (GCM) 10K type strain sequencing project: providing services to taxonomists for standard genome sequencing and annotation.</title>
        <authorList>
            <consortium name="The Broad Institute Genomics Platform"/>
            <consortium name="The Broad Institute Genome Sequencing Center for Infectious Disease"/>
            <person name="Wu L."/>
            <person name="Ma J."/>
        </authorList>
    </citation>
    <scope>NUCLEOTIDE SEQUENCE [LARGE SCALE GENOMIC DNA]</scope>
    <source>
        <strain evidence="2 3">CGMCC 1.10593</strain>
    </source>
</reference>
<evidence type="ECO:0000259" key="1">
    <source>
        <dbReference type="PROSITE" id="PS50851"/>
    </source>
</evidence>
<evidence type="ECO:0000313" key="3">
    <source>
        <dbReference type="Proteomes" id="UP001597052"/>
    </source>
</evidence>
<dbReference type="InterPro" id="IPR036061">
    <property type="entry name" value="CheW-like_dom_sf"/>
</dbReference>
<dbReference type="Gene3D" id="2.30.30.40">
    <property type="entry name" value="SH3 Domains"/>
    <property type="match status" value="1"/>
</dbReference>
<evidence type="ECO:0000313" key="2">
    <source>
        <dbReference type="EMBL" id="MFD1644035.1"/>
    </source>
</evidence>
<dbReference type="Proteomes" id="UP001597052">
    <property type="component" value="Unassembled WGS sequence"/>
</dbReference>
<proteinExistence type="predicted"/>
<dbReference type="InterPro" id="IPR002545">
    <property type="entry name" value="CheW-lke_dom"/>
</dbReference>